<evidence type="ECO:0000256" key="1">
    <source>
        <dbReference type="ARBA" id="ARBA00007447"/>
    </source>
</evidence>
<evidence type="ECO:0000256" key="6">
    <source>
        <dbReference type="ARBA" id="ARBA00023180"/>
    </source>
</evidence>
<dbReference type="Pfam" id="PF00026">
    <property type="entry name" value="Asp"/>
    <property type="match status" value="1"/>
</dbReference>
<keyword evidence="11" id="KW-1185">Reference proteome</keyword>
<keyword evidence="2 8" id="KW-0645">Protease</keyword>
<proteinExistence type="inferred from homology"/>
<evidence type="ECO:0000256" key="8">
    <source>
        <dbReference type="RuleBase" id="RU000454"/>
    </source>
</evidence>
<feature type="domain" description="Peptidase A1" evidence="9">
    <location>
        <begin position="1"/>
        <end position="244"/>
    </location>
</feature>
<dbReference type="InterPro" id="IPR021109">
    <property type="entry name" value="Peptidase_aspartic_dom_sf"/>
</dbReference>
<feature type="disulfide bond" evidence="7">
    <location>
        <begin position="168"/>
        <end position="202"/>
    </location>
</feature>
<gene>
    <name evidence="10" type="ORF">TELCIR_04617</name>
</gene>
<dbReference type="AlphaFoldDB" id="A0A2G9UTD3"/>
<dbReference type="PANTHER" id="PTHR47966:SF40">
    <property type="entry name" value="ASPARTIC PROTEASE 3"/>
    <property type="match status" value="1"/>
</dbReference>
<reference evidence="10 11" key="1">
    <citation type="submission" date="2015-09" db="EMBL/GenBank/DDBJ databases">
        <title>Draft genome of the parasitic nematode Teladorsagia circumcincta isolate WARC Sus (inbred).</title>
        <authorList>
            <person name="Mitreva M."/>
        </authorList>
    </citation>
    <scope>NUCLEOTIDE SEQUENCE [LARGE SCALE GENOMIC DNA]</scope>
    <source>
        <strain evidence="10 11">S</strain>
    </source>
</reference>
<protein>
    <submittedName>
        <fullName evidence="10">Eukaryotic aspartyl protease</fullName>
    </submittedName>
</protein>
<name>A0A2G9UTD3_TELCI</name>
<evidence type="ECO:0000256" key="4">
    <source>
        <dbReference type="ARBA" id="ARBA00022801"/>
    </source>
</evidence>
<evidence type="ECO:0000256" key="3">
    <source>
        <dbReference type="ARBA" id="ARBA00022750"/>
    </source>
</evidence>
<dbReference type="PANTHER" id="PTHR47966">
    <property type="entry name" value="BETA-SITE APP-CLEAVING ENZYME, ISOFORM A-RELATED"/>
    <property type="match status" value="1"/>
</dbReference>
<dbReference type="EMBL" id="KZ345462">
    <property type="protein sequence ID" value="PIO73413.1"/>
    <property type="molecule type" value="Genomic_DNA"/>
</dbReference>
<sequence>LPFQFGTDRKYCTNQYQGFACAESETDFTNTKFDGILGLAWDSISTDNIRQPMDQIFANKTLCPEALFAFYMANDEDTNTNGGVMTLCGMDPSHYQGPIAWEPLTVEDYWRINLRGVSIQDYTIAYGPISAIVDTGTSLIAGPSDAIQTIHQAIGAYMGDRGQMRVDCSTIPQLPSITFTIGGQDFILEGADYIIQYGDSFCISGFMSMNTPPQSSAPSWILGDVFIRRFYTVFDHGNKRVGFAEAV</sequence>
<evidence type="ECO:0000313" key="10">
    <source>
        <dbReference type="EMBL" id="PIO73413.1"/>
    </source>
</evidence>
<dbReference type="PROSITE" id="PS51767">
    <property type="entry name" value="PEPTIDASE_A1"/>
    <property type="match status" value="1"/>
</dbReference>
<evidence type="ECO:0000256" key="2">
    <source>
        <dbReference type="ARBA" id="ARBA00022670"/>
    </source>
</evidence>
<dbReference type="GO" id="GO:0005764">
    <property type="term" value="C:lysosome"/>
    <property type="evidence" value="ECO:0007669"/>
    <property type="project" value="TreeGrafter"/>
</dbReference>
<evidence type="ECO:0000259" key="9">
    <source>
        <dbReference type="PROSITE" id="PS51767"/>
    </source>
</evidence>
<dbReference type="FunFam" id="2.40.70.10:FF:000002">
    <property type="entry name" value="Vacuolar aspartic proteinase"/>
    <property type="match status" value="1"/>
</dbReference>
<dbReference type="GO" id="GO:0004190">
    <property type="term" value="F:aspartic-type endopeptidase activity"/>
    <property type="evidence" value="ECO:0007669"/>
    <property type="project" value="UniProtKB-KW"/>
</dbReference>
<evidence type="ECO:0000256" key="5">
    <source>
        <dbReference type="ARBA" id="ARBA00023157"/>
    </source>
</evidence>
<dbReference type="SUPFAM" id="SSF50630">
    <property type="entry name" value="Acid proteases"/>
    <property type="match status" value="1"/>
</dbReference>
<dbReference type="PRINTS" id="PR00792">
    <property type="entry name" value="PEPSIN"/>
</dbReference>
<dbReference type="InterPro" id="IPR001461">
    <property type="entry name" value="Aspartic_peptidase_A1"/>
</dbReference>
<keyword evidence="5 7" id="KW-1015">Disulfide bond</keyword>
<keyword evidence="3 8" id="KW-0064">Aspartyl protease</keyword>
<dbReference type="InterPro" id="IPR001969">
    <property type="entry name" value="Aspartic_peptidase_AS"/>
</dbReference>
<organism evidence="10 11">
    <name type="scientific">Teladorsagia circumcincta</name>
    <name type="common">Brown stomach worm</name>
    <name type="synonym">Ostertagia circumcincta</name>
    <dbReference type="NCBI Taxonomy" id="45464"/>
    <lineage>
        <taxon>Eukaryota</taxon>
        <taxon>Metazoa</taxon>
        <taxon>Ecdysozoa</taxon>
        <taxon>Nematoda</taxon>
        <taxon>Chromadorea</taxon>
        <taxon>Rhabditida</taxon>
        <taxon>Rhabditina</taxon>
        <taxon>Rhabditomorpha</taxon>
        <taxon>Strongyloidea</taxon>
        <taxon>Trichostrongylidae</taxon>
        <taxon>Teladorsagia</taxon>
    </lineage>
</organism>
<dbReference type="OrthoDB" id="771136at2759"/>
<dbReference type="InterPro" id="IPR033121">
    <property type="entry name" value="PEPTIDASE_A1"/>
</dbReference>
<dbReference type="PROSITE" id="PS00141">
    <property type="entry name" value="ASP_PROTEASE"/>
    <property type="match status" value="1"/>
</dbReference>
<comment type="similarity">
    <text evidence="1 8">Belongs to the peptidase A1 family.</text>
</comment>
<keyword evidence="6" id="KW-0325">Glycoprotein</keyword>
<accession>A0A2G9UTD3</accession>
<dbReference type="Proteomes" id="UP000230423">
    <property type="component" value="Unassembled WGS sequence"/>
</dbReference>
<evidence type="ECO:0000313" key="11">
    <source>
        <dbReference type="Proteomes" id="UP000230423"/>
    </source>
</evidence>
<feature type="non-terminal residue" evidence="10">
    <location>
        <position position="1"/>
    </location>
</feature>
<keyword evidence="4 8" id="KW-0378">Hydrolase</keyword>
<dbReference type="Gene3D" id="2.40.70.10">
    <property type="entry name" value="Acid Proteases"/>
    <property type="match status" value="1"/>
</dbReference>
<evidence type="ECO:0000256" key="7">
    <source>
        <dbReference type="PIRSR" id="PIRSR601461-2"/>
    </source>
</evidence>
<dbReference type="GO" id="GO:0006508">
    <property type="term" value="P:proteolysis"/>
    <property type="evidence" value="ECO:0007669"/>
    <property type="project" value="UniProtKB-KW"/>
</dbReference>